<dbReference type="InterPro" id="IPR038441">
    <property type="entry name" value="THAP_Znf_sf"/>
</dbReference>
<evidence type="ECO:0000256" key="1">
    <source>
        <dbReference type="ARBA" id="ARBA00022723"/>
    </source>
</evidence>
<reference evidence="7 8" key="1">
    <citation type="journal article" date="2020" name="Cell">
        <title>Large-Scale Comparative Analyses of Tick Genomes Elucidate Their Genetic Diversity and Vector Capacities.</title>
        <authorList>
            <consortium name="Tick Genome and Microbiome Consortium (TIGMIC)"/>
            <person name="Jia N."/>
            <person name="Wang J."/>
            <person name="Shi W."/>
            <person name="Du L."/>
            <person name="Sun Y."/>
            <person name="Zhan W."/>
            <person name="Jiang J.F."/>
            <person name="Wang Q."/>
            <person name="Zhang B."/>
            <person name="Ji P."/>
            <person name="Bell-Sakyi L."/>
            <person name="Cui X.M."/>
            <person name="Yuan T.T."/>
            <person name="Jiang B.G."/>
            <person name="Yang W.F."/>
            <person name="Lam T.T."/>
            <person name="Chang Q.C."/>
            <person name="Ding S.J."/>
            <person name="Wang X.J."/>
            <person name="Zhu J.G."/>
            <person name="Ruan X.D."/>
            <person name="Zhao L."/>
            <person name="Wei J.T."/>
            <person name="Ye R.Z."/>
            <person name="Que T.C."/>
            <person name="Du C.H."/>
            <person name="Zhou Y.H."/>
            <person name="Cheng J.X."/>
            <person name="Dai P.F."/>
            <person name="Guo W.B."/>
            <person name="Han X.H."/>
            <person name="Huang E.J."/>
            <person name="Li L.F."/>
            <person name="Wei W."/>
            <person name="Gao Y.C."/>
            <person name="Liu J.Z."/>
            <person name="Shao H.Z."/>
            <person name="Wang X."/>
            <person name="Wang C.C."/>
            <person name="Yang T.C."/>
            <person name="Huo Q.B."/>
            <person name="Li W."/>
            <person name="Chen H.Y."/>
            <person name="Chen S.E."/>
            <person name="Zhou L.G."/>
            <person name="Ni X.B."/>
            <person name="Tian J.H."/>
            <person name="Sheng Y."/>
            <person name="Liu T."/>
            <person name="Pan Y.S."/>
            <person name="Xia L.Y."/>
            <person name="Li J."/>
            <person name="Zhao F."/>
            <person name="Cao W.C."/>
        </authorList>
    </citation>
    <scope>NUCLEOTIDE SEQUENCE [LARGE SCALE GENOMIC DNA]</scope>
    <source>
        <strain evidence="7">HaeL-2018</strain>
    </source>
</reference>
<gene>
    <name evidence="7" type="ORF">HPB48_004239</name>
</gene>
<evidence type="ECO:0000256" key="4">
    <source>
        <dbReference type="ARBA" id="ARBA00023125"/>
    </source>
</evidence>
<keyword evidence="4 5" id="KW-0238">DNA-binding</keyword>
<dbReference type="EMBL" id="JABSTR010000004">
    <property type="protein sequence ID" value="KAH9367463.1"/>
    <property type="molecule type" value="Genomic_DNA"/>
</dbReference>
<dbReference type="OrthoDB" id="5982876at2759"/>
<dbReference type="Gene3D" id="6.20.210.20">
    <property type="entry name" value="THAP domain"/>
    <property type="match status" value="1"/>
</dbReference>
<evidence type="ECO:0000256" key="5">
    <source>
        <dbReference type="PROSITE-ProRule" id="PRU00309"/>
    </source>
</evidence>
<keyword evidence="3" id="KW-0862">Zinc</keyword>
<dbReference type="GO" id="GO:0008270">
    <property type="term" value="F:zinc ion binding"/>
    <property type="evidence" value="ECO:0007669"/>
    <property type="project" value="UniProtKB-KW"/>
</dbReference>
<dbReference type="VEuPathDB" id="VectorBase:HLOH_055190"/>
<protein>
    <recommendedName>
        <fullName evidence="6">THAP-type domain-containing protein</fullName>
    </recommendedName>
</protein>
<evidence type="ECO:0000259" key="6">
    <source>
        <dbReference type="PROSITE" id="PS50950"/>
    </source>
</evidence>
<proteinExistence type="predicted"/>
<dbReference type="InterPro" id="IPR052224">
    <property type="entry name" value="THAP_domain_protein"/>
</dbReference>
<dbReference type="SMART" id="SM00692">
    <property type="entry name" value="DM3"/>
    <property type="match status" value="1"/>
</dbReference>
<dbReference type="PROSITE" id="PS50950">
    <property type="entry name" value="ZF_THAP"/>
    <property type="match status" value="1"/>
</dbReference>
<keyword evidence="8" id="KW-1185">Reference proteome</keyword>
<dbReference type="SUPFAM" id="SSF57716">
    <property type="entry name" value="Glucocorticoid receptor-like (DNA-binding domain)"/>
    <property type="match status" value="1"/>
</dbReference>
<evidence type="ECO:0000313" key="8">
    <source>
        <dbReference type="Proteomes" id="UP000821853"/>
    </source>
</evidence>
<evidence type="ECO:0000256" key="2">
    <source>
        <dbReference type="ARBA" id="ARBA00022771"/>
    </source>
</evidence>
<keyword evidence="1" id="KW-0479">Metal-binding</keyword>
<accession>A0A9J6FXA0</accession>
<dbReference type="AlphaFoldDB" id="A0A9J6FXA0"/>
<sequence length="187" mass="20722">MSGVRCSVDFCPSHTGSGASMHRFPLGDGPRRQKWIEFVRGAAGRTEWTPRKSSRICSLHFEPACYKQDLPNVLLPRPRCCLEPDAVPSIYNFVGPDSEHSSLSQRPRLEVRIAYVLLACVWCHKYVMTPNIVQALADMHPEDAASPTIWAGPSADCEVNEVEKAAGGYYCYPGACNDSTFGREVRS</sequence>
<feature type="domain" description="THAP-type" evidence="6">
    <location>
        <begin position="1"/>
        <end position="91"/>
    </location>
</feature>
<dbReference type="PANTHER" id="PTHR46927:SF3">
    <property type="entry name" value="THAP-TYPE DOMAIN-CONTAINING PROTEIN"/>
    <property type="match status" value="1"/>
</dbReference>
<dbReference type="Proteomes" id="UP000821853">
    <property type="component" value="Chromosome 2"/>
</dbReference>
<comment type="caution">
    <text evidence="7">The sequence shown here is derived from an EMBL/GenBank/DDBJ whole genome shotgun (WGS) entry which is preliminary data.</text>
</comment>
<dbReference type="PANTHER" id="PTHR46927">
    <property type="entry name" value="AGAP005574-PA"/>
    <property type="match status" value="1"/>
</dbReference>
<evidence type="ECO:0000313" key="7">
    <source>
        <dbReference type="EMBL" id="KAH9367463.1"/>
    </source>
</evidence>
<keyword evidence="2 5" id="KW-0863">Zinc-finger</keyword>
<dbReference type="SMART" id="SM00980">
    <property type="entry name" value="THAP"/>
    <property type="match status" value="1"/>
</dbReference>
<dbReference type="GO" id="GO:0003677">
    <property type="term" value="F:DNA binding"/>
    <property type="evidence" value="ECO:0007669"/>
    <property type="project" value="UniProtKB-UniRule"/>
</dbReference>
<dbReference type="Pfam" id="PF05485">
    <property type="entry name" value="THAP"/>
    <property type="match status" value="1"/>
</dbReference>
<name>A0A9J6FXA0_HAELO</name>
<evidence type="ECO:0000256" key="3">
    <source>
        <dbReference type="ARBA" id="ARBA00022833"/>
    </source>
</evidence>
<dbReference type="InterPro" id="IPR006612">
    <property type="entry name" value="THAP_Znf"/>
</dbReference>
<organism evidence="7 8">
    <name type="scientific">Haemaphysalis longicornis</name>
    <name type="common">Bush tick</name>
    <dbReference type="NCBI Taxonomy" id="44386"/>
    <lineage>
        <taxon>Eukaryota</taxon>
        <taxon>Metazoa</taxon>
        <taxon>Ecdysozoa</taxon>
        <taxon>Arthropoda</taxon>
        <taxon>Chelicerata</taxon>
        <taxon>Arachnida</taxon>
        <taxon>Acari</taxon>
        <taxon>Parasitiformes</taxon>
        <taxon>Ixodida</taxon>
        <taxon>Ixodoidea</taxon>
        <taxon>Ixodidae</taxon>
        <taxon>Haemaphysalinae</taxon>
        <taxon>Haemaphysalis</taxon>
    </lineage>
</organism>